<dbReference type="PANTHER" id="PTHR30289">
    <property type="entry name" value="UNCHARACTERIZED PROTEIN YBCL-RELATED"/>
    <property type="match status" value="1"/>
</dbReference>
<dbReference type="CDD" id="cd00865">
    <property type="entry name" value="PEBP_bact_arch"/>
    <property type="match status" value="1"/>
</dbReference>
<dbReference type="Proteomes" id="UP000236642">
    <property type="component" value="Unassembled WGS sequence"/>
</dbReference>
<gene>
    <name evidence="2" type="primary">lppC</name>
    <name evidence="2" type="ORF">HRbin22_01831</name>
</gene>
<reference evidence="3" key="1">
    <citation type="submission" date="2017-09" db="EMBL/GenBank/DDBJ databases">
        <title>Metaegenomics of thermophilic ammonia-oxidizing enrichment culture.</title>
        <authorList>
            <person name="Kato S."/>
            <person name="Suzuki K."/>
        </authorList>
    </citation>
    <scope>NUCLEOTIDE SEQUENCE [LARGE SCALE GENOMIC DNA]</scope>
</reference>
<dbReference type="PROSITE" id="PS51257">
    <property type="entry name" value="PROKAR_LIPOPROTEIN"/>
    <property type="match status" value="1"/>
</dbReference>
<dbReference type="Gene3D" id="3.90.280.10">
    <property type="entry name" value="PEBP-like"/>
    <property type="match status" value="1"/>
</dbReference>
<dbReference type="SUPFAM" id="SSF49777">
    <property type="entry name" value="PEBP-like"/>
    <property type="match status" value="1"/>
</dbReference>
<feature type="region of interest" description="Disordered" evidence="1">
    <location>
        <begin position="29"/>
        <end position="92"/>
    </location>
</feature>
<feature type="compositionally biased region" description="Basic and acidic residues" evidence="1">
    <location>
        <begin position="62"/>
        <end position="76"/>
    </location>
</feature>
<evidence type="ECO:0000313" key="3">
    <source>
        <dbReference type="Proteomes" id="UP000236642"/>
    </source>
</evidence>
<dbReference type="Pfam" id="PF01161">
    <property type="entry name" value="PBP"/>
    <property type="match status" value="1"/>
</dbReference>
<comment type="caution">
    <text evidence="2">The sequence shown here is derived from an EMBL/GenBank/DDBJ whole genome shotgun (WGS) entry which is preliminary data.</text>
</comment>
<dbReference type="InterPro" id="IPR036610">
    <property type="entry name" value="PEBP-like_sf"/>
</dbReference>
<dbReference type="NCBIfam" id="TIGR00481">
    <property type="entry name" value="YbhB/YbcL family Raf kinase inhibitor-like protein"/>
    <property type="match status" value="1"/>
</dbReference>
<proteinExistence type="predicted"/>
<evidence type="ECO:0000313" key="2">
    <source>
        <dbReference type="EMBL" id="GBD09574.1"/>
    </source>
</evidence>
<name>A0A2H5Y7Z5_9CHLR</name>
<accession>A0A2H5Y7Z5</accession>
<keyword evidence="2" id="KW-0449">Lipoprotein</keyword>
<evidence type="ECO:0000256" key="1">
    <source>
        <dbReference type="SAM" id="MobiDB-lite"/>
    </source>
</evidence>
<dbReference type="InterPro" id="IPR008914">
    <property type="entry name" value="PEBP"/>
</dbReference>
<organism evidence="2 3">
    <name type="scientific">Candidatus Thermoflexus japonica</name>
    <dbReference type="NCBI Taxonomy" id="2035417"/>
    <lineage>
        <taxon>Bacteria</taxon>
        <taxon>Bacillati</taxon>
        <taxon>Chloroflexota</taxon>
        <taxon>Thermoflexia</taxon>
        <taxon>Thermoflexales</taxon>
        <taxon>Thermoflexaceae</taxon>
        <taxon>Thermoflexus</taxon>
    </lineage>
</organism>
<feature type="compositionally biased region" description="Low complexity" evidence="1">
    <location>
        <begin position="38"/>
        <end position="48"/>
    </location>
</feature>
<sequence length="203" mass="21508">MSGRMGARWVGLILVLGLGCGVAPPGPRAETPIPVRTSPPASSPASESGLPDLHLRSPAFAEGERIPRDHTCDGADRSPPLRWDPPPPGTRSLALIADDPDAPGGRFIHWVLYAIPPDRTELPEGIPQASEVEDIGRQGRNDFGRIGYSGPCPPPGPAHRYRFALYALDVSLDLPPGARAAEVEAALSGHVLAVGRLMGRYGR</sequence>
<dbReference type="AlphaFoldDB" id="A0A2H5Y7Z5"/>
<dbReference type="EMBL" id="BEHY01000051">
    <property type="protein sequence ID" value="GBD09574.1"/>
    <property type="molecule type" value="Genomic_DNA"/>
</dbReference>
<dbReference type="InterPro" id="IPR005247">
    <property type="entry name" value="YbhB_YbcL/LppC-like"/>
</dbReference>
<protein>
    <submittedName>
        <fullName evidence="2">Lipoprotein LppC</fullName>
    </submittedName>
</protein>
<dbReference type="PANTHER" id="PTHR30289:SF1">
    <property type="entry name" value="PEBP (PHOSPHATIDYLETHANOLAMINE-BINDING PROTEIN) FAMILY PROTEIN"/>
    <property type="match status" value="1"/>
</dbReference>